<dbReference type="GO" id="GO:0048038">
    <property type="term" value="F:quinone binding"/>
    <property type="evidence" value="ECO:0007669"/>
    <property type="project" value="InterPro"/>
</dbReference>
<dbReference type="InterPro" id="IPR000269">
    <property type="entry name" value="Cu_amine_oxidase"/>
</dbReference>
<proteinExistence type="inferred from homology"/>
<sequence>MGWEGHVTSEPWRGISFHNLKFKDERILYEMSLQDQFVAYSGIQSVGQSYYYDATYQLGGEEFTLRGVCFFEDHQGATTSWRHFDYEDEETSSARDRGIRNYEFVVRTVASVGNYDYMYDIRFQLDGEIRVLVFMAGYMQNTFFDDQWNLTKNDLKFGTRTHEKTLSNIHDHLTSWKLDFDINGTSNSFHKTTLRAGTYDEIFGVGSTPSYASPTSVYKYKDDQTVATEQGWKVTGGEPSIFTISNDAVKDQWGNSKSYGIFIQYTAPQLLPDDHPLLQAAAWTKYNIAVVQRTENESASSTDYFDAHSPMAPITSLDNFMNGQSIVEQDLVNFVSMGIIHVPRTEDIPLISNIGSEFQIKPINFFPQLASLDIVESDNFEACVPRQGAGEFDYVWNGEGNNYQYSKAAFTLSNPLPQAPPVQVFETAG</sequence>
<dbReference type="GO" id="GO:0005886">
    <property type="term" value="C:plasma membrane"/>
    <property type="evidence" value="ECO:0007669"/>
    <property type="project" value="TreeGrafter"/>
</dbReference>
<dbReference type="InterPro" id="IPR036460">
    <property type="entry name" value="Cu_amine_oxidase_C_sf"/>
</dbReference>
<dbReference type="GO" id="GO:0008131">
    <property type="term" value="F:primary methylamine oxidase activity"/>
    <property type="evidence" value="ECO:0007669"/>
    <property type="project" value="InterPro"/>
</dbReference>
<feature type="domain" description="Copper amine oxidase catalytic" evidence="4">
    <location>
        <begin position="43"/>
        <end position="368"/>
    </location>
</feature>
<comment type="caution">
    <text evidence="5">The sequence shown here is derived from an EMBL/GenBank/DDBJ whole genome shotgun (WGS) entry which is preliminary data.</text>
</comment>
<dbReference type="EC" id="1.4.3.-" evidence="3"/>
<protein>
    <recommendedName>
        <fullName evidence="3">Amine oxidase</fullName>
        <ecNumber evidence="3">1.4.3.-</ecNumber>
    </recommendedName>
</protein>
<comment type="PTM">
    <text evidence="2 3">Topaquinone (TPQ) is generated by copper-dependent autoxidation of a specific tyrosyl residue.</text>
</comment>
<dbReference type="Proteomes" id="UP001465755">
    <property type="component" value="Unassembled WGS sequence"/>
</dbReference>
<keyword evidence="3" id="KW-0479">Metal-binding</keyword>
<evidence type="ECO:0000259" key="4">
    <source>
        <dbReference type="Pfam" id="PF01179"/>
    </source>
</evidence>
<dbReference type="AlphaFoldDB" id="A0AAW1PVC1"/>
<dbReference type="SUPFAM" id="SSF49998">
    <property type="entry name" value="Amine oxidase catalytic domain"/>
    <property type="match status" value="1"/>
</dbReference>
<dbReference type="EMBL" id="JALJOQ010000009">
    <property type="protein sequence ID" value="KAK9812108.1"/>
    <property type="molecule type" value="Genomic_DNA"/>
</dbReference>
<keyword evidence="3" id="KW-0560">Oxidoreductase</keyword>
<feature type="active site" description="Schiff-base intermediate with substrate; via topaquinone" evidence="1">
    <location>
        <position position="115"/>
    </location>
</feature>
<name>A0AAW1PVC1_9CHLO</name>
<comment type="cofactor">
    <cofactor evidence="3">
        <name>Cu cation</name>
        <dbReference type="ChEBI" id="CHEBI:23378"/>
    </cofactor>
    <text evidence="3">Contains 1 topaquinone per subunit.</text>
</comment>
<dbReference type="PANTHER" id="PTHR10638:SF20">
    <property type="entry name" value="AMINE OXIDASE"/>
    <property type="match status" value="1"/>
</dbReference>
<gene>
    <name evidence="5" type="ORF">WJX73_007666</name>
</gene>
<dbReference type="PANTHER" id="PTHR10638">
    <property type="entry name" value="COPPER AMINE OXIDASE"/>
    <property type="match status" value="1"/>
</dbReference>
<evidence type="ECO:0000256" key="3">
    <source>
        <dbReference type="RuleBase" id="RU000672"/>
    </source>
</evidence>
<organism evidence="5 6">
    <name type="scientific">Symbiochloris irregularis</name>
    <dbReference type="NCBI Taxonomy" id="706552"/>
    <lineage>
        <taxon>Eukaryota</taxon>
        <taxon>Viridiplantae</taxon>
        <taxon>Chlorophyta</taxon>
        <taxon>core chlorophytes</taxon>
        <taxon>Trebouxiophyceae</taxon>
        <taxon>Trebouxiales</taxon>
        <taxon>Trebouxiaceae</taxon>
        <taxon>Symbiochloris</taxon>
    </lineage>
</organism>
<evidence type="ECO:0000313" key="6">
    <source>
        <dbReference type="Proteomes" id="UP001465755"/>
    </source>
</evidence>
<keyword evidence="1 3" id="KW-0801">TPQ</keyword>
<keyword evidence="3" id="KW-0186">Copper</keyword>
<dbReference type="InterPro" id="IPR015798">
    <property type="entry name" value="Cu_amine_oxidase_C"/>
</dbReference>
<dbReference type="Pfam" id="PF01179">
    <property type="entry name" value="Cu_amine_oxid"/>
    <property type="match status" value="1"/>
</dbReference>
<feature type="active site" description="Proton acceptor" evidence="1">
    <location>
        <position position="53"/>
    </location>
</feature>
<feature type="modified residue" description="2',4',5'-topaquinone" evidence="2">
    <location>
        <position position="115"/>
    </location>
</feature>
<evidence type="ECO:0000256" key="1">
    <source>
        <dbReference type="PIRSR" id="PIRSR600269-50"/>
    </source>
</evidence>
<dbReference type="PRINTS" id="PR00766">
    <property type="entry name" value="CUDAOXIDASE"/>
</dbReference>
<reference evidence="5 6" key="1">
    <citation type="journal article" date="2024" name="Nat. Commun.">
        <title>Phylogenomics reveals the evolutionary origins of lichenization in chlorophyte algae.</title>
        <authorList>
            <person name="Puginier C."/>
            <person name="Libourel C."/>
            <person name="Otte J."/>
            <person name="Skaloud P."/>
            <person name="Haon M."/>
            <person name="Grisel S."/>
            <person name="Petersen M."/>
            <person name="Berrin J.G."/>
            <person name="Delaux P.M."/>
            <person name="Dal Grande F."/>
            <person name="Keller J."/>
        </authorList>
    </citation>
    <scope>NUCLEOTIDE SEQUENCE [LARGE SCALE GENOMIC DNA]</scope>
    <source>
        <strain evidence="5 6">SAG 2036</strain>
    </source>
</reference>
<comment type="similarity">
    <text evidence="3">Belongs to the copper/topaquinone oxidase family.</text>
</comment>
<accession>A0AAW1PVC1</accession>
<dbReference type="GO" id="GO:0005507">
    <property type="term" value="F:copper ion binding"/>
    <property type="evidence" value="ECO:0007669"/>
    <property type="project" value="InterPro"/>
</dbReference>
<dbReference type="Gene3D" id="2.70.98.20">
    <property type="entry name" value="Copper amine oxidase, catalytic domain"/>
    <property type="match status" value="1"/>
</dbReference>
<evidence type="ECO:0000313" key="5">
    <source>
        <dbReference type="EMBL" id="KAK9812108.1"/>
    </source>
</evidence>
<keyword evidence="6" id="KW-1185">Reference proteome</keyword>
<evidence type="ECO:0000256" key="2">
    <source>
        <dbReference type="PIRSR" id="PIRSR600269-51"/>
    </source>
</evidence>
<dbReference type="GO" id="GO:0009308">
    <property type="term" value="P:amine metabolic process"/>
    <property type="evidence" value="ECO:0007669"/>
    <property type="project" value="UniProtKB-UniRule"/>
</dbReference>